<organism evidence="7">
    <name type="scientific">freshwater metagenome</name>
    <dbReference type="NCBI Taxonomy" id="449393"/>
    <lineage>
        <taxon>unclassified sequences</taxon>
        <taxon>metagenomes</taxon>
        <taxon>ecological metagenomes</taxon>
    </lineage>
</organism>
<comment type="subcellular location">
    <subcellularLocation>
        <location evidence="1">Membrane</location>
        <topology evidence="1">Single-pass membrane protein</topology>
    </subcellularLocation>
</comment>
<protein>
    <submittedName>
        <fullName evidence="7">Unannotated protein</fullName>
    </submittedName>
</protein>
<gene>
    <name evidence="7" type="ORF">UFOPK2810_01019</name>
    <name evidence="8" type="ORF">UFOPK4061_00930</name>
</gene>
<dbReference type="InterPro" id="IPR007156">
    <property type="entry name" value="MamQ_LemA"/>
</dbReference>
<sequence>MVTLIIVILLVVLLFLFIFGITQFNKLRRLNLLCTGSFADIDTLLTKRADLVPNLVSTVSGAADFEKSTLEAVTQARTAGMQAQSMEAKAEADGMLTQALGKLFAVAEAYPQLTAAENFRQLQTQLAELESQLQFARQFYNDTVVTLNTAVVTVPTMFFTGIAKVKERPVYAEADEARRAAPKVEF</sequence>
<evidence type="ECO:0000256" key="2">
    <source>
        <dbReference type="ARBA" id="ARBA00008854"/>
    </source>
</evidence>
<dbReference type="AlphaFoldDB" id="A0A6J6U6H7"/>
<dbReference type="EMBL" id="CAFBPD010000155">
    <property type="protein sequence ID" value="CAB5012205.1"/>
    <property type="molecule type" value="Genomic_DNA"/>
</dbReference>
<proteinExistence type="inferred from homology"/>
<dbReference type="InterPro" id="IPR023353">
    <property type="entry name" value="LemA-like_dom_sf"/>
</dbReference>
<dbReference type="EMBL" id="CAEZYZ010000166">
    <property type="protein sequence ID" value="CAB4754935.1"/>
    <property type="molecule type" value="Genomic_DNA"/>
</dbReference>
<keyword evidence="5" id="KW-0472">Membrane</keyword>
<evidence type="ECO:0000256" key="3">
    <source>
        <dbReference type="ARBA" id="ARBA00022692"/>
    </source>
</evidence>
<dbReference type="PANTHER" id="PTHR34478">
    <property type="entry name" value="PROTEIN LEMA"/>
    <property type="match status" value="1"/>
</dbReference>
<keyword evidence="3" id="KW-0812">Transmembrane</keyword>
<dbReference type="PANTHER" id="PTHR34478:SF1">
    <property type="entry name" value="PROTEIN LEMA"/>
    <property type="match status" value="1"/>
</dbReference>
<keyword evidence="6" id="KW-0175">Coiled coil</keyword>
<name>A0A6J6U6H7_9ZZZZ</name>
<evidence type="ECO:0000313" key="8">
    <source>
        <dbReference type="EMBL" id="CAB5012205.1"/>
    </source>
</evidence>
<dbReference type="Pfam" id="PF04011">
    <property type="entry name" value="LemA"/>
    <property type="match status" value="1"/>
</dbReference>
<evidence type="ECO:0000256" key="6">
    <source>
        <dbReference type="SAM" id="Coils"/>
    </source>
</evidence>
<evidence type="ECO:0000256" key="5">
    <source>
        <dbReference type="ARBA" id="ARBA00023136"/>
    </source>
</evidence>
<feature type="coiled-coil region" evidence="6">
    <location>
        <begin position="112"/>
        <end position="139"/>
    </location>
</feature>
<accession>A0A6J6U6H7</accession>
<evidence type="ECO:0000313" key="7">
    <source>
        <dbReference type="EMBL" id="CAB4754935.1"/>
    </source>
</evidence>
<dbReference type="Gene3D" id="1.20.1440.20">
    <property type="entry name" value="LemA-like domain"/>
    <property type="match status" value="1"/>
</dbReference>
<evidence type="ECO:0000256" key="1">
    <source>
        <dbReference type="ARBA" id="ARBA00004167"/>
    </source>
</evidence>
<reference evidence="7" key="1">
    <citation type="submission" date="2020-05" db="EMBL/GenBank/DDBJ databases">
        <authorList>
            <person name="Chiriac C."/>
            <person name="Salcher M."/>
            <person name="Ghai R."/>
            <person name="Kavagutti S V."/>
        </authorList>
    </citation>
    <scope>NUCLEOTIDE SEQUENCE</scope>
</reference>
<dbReference type="GO" id="GO:0016020">
    <property type="term" value="C:membrane"/>
    <property type="evidence" value="ECO:0007669"/>
    <property type="project" value="UniProtKB-SubCell"/>
</dbReference>
<comment type="similarity">
    <text evidence="2">Belongs to the LemA family.</text>
</comment>
<keyword evidence="4" id="KW-1133">Transmembrane helix</keyword>
<dbReference type="SUPFAM" id="SSF140478">
    <property type="entry name" value="LemA-like"/>
    <property type="match status" value="1"/>
</dbReference>
<evidence type="ECO:0000256" key="4">
    <source>
        <dbReference type="ARBA" id="ARBA00022989"/>
    </source>
</evidence>